<dbReference type="Pfam" id="PF00903">
    <property type="entry name" value="Glyoxalase"/>
    <property type="match status" value="1"/>
</dbReference>
<dbReference type="PROSITE" id="PS51819">
    <property type="entry name" value="VOC"/>
    <property type="match status" value="1"/>
</dbReference>
<reference evidence="2 3" key="1">
    <citation type="submission" date="2018-10" db="EMBL/GenBank/DDBJ databases">
        <title>Pseudomonas zhaodongensis NEAU-ST5-21(T) genome.</title>
        <authorList>
            <person name="Peng J."/>
            <person name="Liu Z.-P."/>
        </authorList>
    </citation>
    <scope>NUCLEOTIDE SEQUENCE [LARGE SCALE GENOMIC DNA]</scope>
    <source>
        <strain evidence="2 3">NEAU-ST5-21</strain>
    </source>
</reference>
<dbReference type="CDD" id="cd07262">
    <property type="entry name" value="VOC_like"/>
    <property type="match status" value="1"/>
</dbReference>
<keyword evidence="3" id="KW-1185">Reference proteome</keyword>
<dbReference type="InterPro" id="IPR029068">
    <property type="entry name" value="Glyas_Bleomycin-R_OHBP_Dase"/>
</dbReference>
<dbReference type="SUPFAM" id="SSF54593">
    <property type="entry name" value="Glyoxalase/Bleomycin resistance protein/Dihydroxybiphenyl dioxygenase"/>
    <property type="match status" value="1"/>
</dbReference>
<dbReference type="EMBL" id="RFFM01000003">
    <property type="protein sequence ID" value="RMH89324.1"/>
    <property type="molecule type" value="Genomic_DNA"/>
</dbReference>
<gene>
    <name evidence="2" type="ORF">EA797_15460</name>
</gene>
<name>A0A3M2HU52_9GAMM</name>
<protein>
    <submittedName>
        <fullName evidence="2">VOC family protein</fullName>
    </submittedName>
</protein>
<sequence>MFSHIQVGGRDLQAMVAFYDLVLGRLGWVRLLDEEDDGPPGAGWHRPGTKWPQFYVQQPYNGLPATSGNGVQISFAAASQEQVTAAWQAAIKSGGADEGAPGLRPRYGADFFGAYCLDPEGNKLCFLHTNDFDG</sequence>
<evidence type="ECO:0000313" key="3">
    <source>
        <dbReference type="Proteomes" id="UP000269774"/>
    </source>
</evidence>
<comment type="caution">
    <text evidence="2">The sequence shown here is derived from an EMBL/GenBank/DDBJ whole genome shotgun (WGS) entry which is preliminary data.</text>
</comment>
<accession>A0A3M2HU52</accession>
<organism evidence="2 3">
    <name type="scientific">Stutzerimonas zhaodongensis</name>
    <dbReference type="NCBI Taxonomy" id="1176257"/>
    <lineage>
        <taxon>Bacteria</taxon>
        <taxon>Pseudomonadati</taxon>
        <taxon>Pseudomonadota</taxon>
        <taxon>Gammaproteobacteria</taxon>
        <taxon>Pseudomonadales</taxon>
        <taxon>Pseudomonadaceae</taxon>
        <taxon>Stutzerimonas</taxon>
    </lineage>
</organism>
<proteinExistence type="predicted"/>
<dbReference type="InterPro" id="IPR037523">
    <property type="entry name" value="VOC_core"/>
</dbReference>
<dbReference type="PANTHER" id="PTHR35006:SF1">
    <property type="entry name" value="BLL2941 PROTEIN"/>
    <property type="match status" value="1"/>
</dbReference>
<dbReference type="Gene3D" id="3.10.180.10">
    <property type="entry name" value="2,3-Dihydroxybiphenyl 1,2-Dioxygenase, domain 1"/>
    <property type="match status" value="1"/>
</dbReference>
<evidence type="ECO:0000259" key="1">
    <source>
        <dbReference type="PROSITE" id="PS51819"/>
    </source>
</evidence>
<dbReference type="PANTHER" id="PTHR35006">
    <property type="entry name" value="GLYOXALASE FAMILY PROTEIN (AFU_ORTHOLOGUE AFUA_5G14830)"/>
    <property type="match status" value="1"/>
</dbReference>
<dbReference type="AlphaFoldDB" id="A0A3M2HU52"/>
<dbReference type="OrthoDB" id="9800438at2"/>
<feature type="domain" description="VOC" evidence="1">
    <location>
        <begin position="1"/>
        <end position="129"/>
    </location>
</feature>
<dbReference type="RefSeq" id="WP_122166761.1">
    <property type="nucleotide sequence ID" value="NZ_JAMOIB010000004.1"/>
</dbReference>
<evidence type="ECO:0000313" key="2">
    <source>
        <dbReference type="EMBL" id="RMH89324.1"/>
    </source>
</evidence>
<dbReference type="Proteomes" id="UP000269774">
    <property type="component" value="Unassembled WGS sequence"/>
</dbReference>
<dbReference type="InterPro" id="IPR004360">
    <property type="entry name" value="Glyas_Fos-R_dOase_dom"/>
</dbReference>